<evidence type="ECO:0000256" key="6">
    <source>
        <dbReference type="ARBA" id="ARBA00023136"/>
    </source>
</evidence>
<feature type="domain" description="SbsA Ig-like" evidence="8">
    <location>
        <begin position="649"/>
        <end position="750"/>
    </location>
</feature>
<sequence>MERFIGQCKFSINDHNLMVLVVLITLLAVIFALGMGNVSAAPGDTIYVNGNSTLGNDDWNGESATYQSGIIGPKYSIKNATGTVNTNGQIYIANEQYQGINNTGITIDKNMTINGESQTDTIINGTGANWIFNIQNGIYFSINNLTLTNATTTNGGAIMNDGTLTVTGSTFTGNKATNYGGAIYNHDGTLTVTGSTFINNNAVVGGAIFKNDGTLTVTGSTFTGNNAGSGGAIYNNKDTLTVTCSTFTGNTANSDGGAIYNGGTLTVNNSNFTSNTAQYHGGAIANYEGTVINNSTFTSNNSANSGGAIYNYYGTLTATDSNFTSNTADVGGAIFNYGGTVNVTDSTFTSNFATYYGAIYNEGILTVNNSTFTSNTAQAYGGAIYNAYDSTLNVSFCRIVGNTPYDIYSDGDSCDVDYNWWGSNFVGSDPVTAGRVVGATVSKWLVLTTTSDPNTINTGETSNITADLLHDQDGVYQNPTGGHVPDGIVVNFASDALGTVNPLTSTMINGETSTLFTAGLNPGISTITSTVDAETVNTDVTINSAAPPIVTSTNPVNNAVNVALNKVIQITFDKNIQLGMNPWIELYETVTGNTKTFTTNIVDNILSITPTSLLALGTSYSVILHSNSITDMAGIGLTAPYTTRFTTEAAPVVTSTSPLYNAFNVALNKVIQITFDKAIQLGTNPWIELKTSNSGTIVPYTTNIIGNVLSITPNSLLNAGTKYTVILHSNSITDMQGNGLNTPYTTIFTTTLPPVVTSTSPMNNEVNVAVNKVIQINFSKAIQLGTNSWIELKNQYGQIKPYTTSINGNTLNITANAAFARGTTYTVILHSNSVTSTGGAGLTTPYTTKFTTTTT</sequence>
<dbReference type="Gene3D" id="2.160.20.20">
    <property type="match status" value="1"/>
</dbReference>
<comment type="subcellular location">
    <subcellularLocation>
        <location evidence="1">Cell envelope</location>
    </subcellularLocation>
    <subcellularLocation>
        <location evidence="2">Cell outer membrane</location>
    </subcellularLocation>
    <subcellularLocation>
        <location evidence="3">Secreted</location>
    </subcellularLocation>
</comment>
<dbReference type="InterPro" id="IPR011050">
    <property type="entry name" value="Pectin_lyase_fold/virulence"/>
</dbReference>
<evidence type="ECO:0000256" key="1">
    <source>
        <dbReference type="ARBA" id="ARBA00004196"/>
    </source>
</evidence>
<dbReference type="Pfam" id="PF02415">
    <property type="entry name" value="Chlam_PMP"/>
    <property type="match status" value="4"/>
</dbReference>
<dbReference type="PANTHER" id="PTHR11319:SF35">
    <property type="entry name" value="OUTER MEMBRANE PROTEIN PMPC-RELATED"/>
    <property type="match status" value="1"/>
</dbReference>
<dbReference type="Pfam" id="PF13205">
    <property type="entry name" value="Big_5"/>
    <property type="match status" value="3"/>
</dbReference>
<dbReference type="InterPro" id="IPR012332">
    <property type="entry name" value="Autotransporter_pectin_lyase_C"/>
</dbReference>
<dbReference type="InterPro" id="IPR014755">
    <property type="entry name" value="Cu-Rt/internalin_Ig-like"/>
</dbReference>
<keyword evidence="7" id="KW-0998">Cell outer membrane</keyword>
<evidence type="ECO:0000256" key="2">
    <source>
        <dbReference type="ARBA" id="ARBA00004442"/>
    </source>
</evidence>
<feature type="domain" description="SbsA Ig-like" evidence="8">
    <location>
        <begin position="753"/>
        <end position="852"/>
    </location>
</feature>
<organism evidence="9 10">
    <name type="scientific">Methanobacterium spitsbergense</name>
    <dbReference type="NCBI Taxonomy" id="2874285"/>
    <lineage>
        <taxon>Archaea</taxon>
        <taxon>Methanobacteriati</taxon>
        <taxon>Methanobacteriota</taxon>
        <taxon>Methanomada group</taxon>
        <taxon>Methanobacteria</taxon>
        <taxon>Methanobacteriales</taxon>
        <taxon>Methanobacteriaceae</taxon>
        <taxon>Methanobacterium</taxon>
    </lineage>
</organism>
<reference evidence="10" key="1">
    <citation type="journal article" date="2022" name="Microbiol. Resour. Announc.">
        <title>Draft Genome Sequence of a Methanogenic Archaeon from West Spitsbergen Permafrost.</title>
        <authorList>
            <person name="Trubitsyn V."/>
            <person name="Rivkina E."/>
            <person name="Shcherbakova V."/>
        </authorList>
    </citation>
    <scope>NUCLEOTIDE SEQUENCE [LARGE SCALE GENOMIC DNA]</scope>
    <source>
        <strain evidence="10">VT</strain>
    </source>
</reference>
<dbReference type="RefSeq" id="WP_223791095.1">
    <property type="nucleotide sequence ID" value="NZ_JAIOUQ010000005.1"/>
</dbReference>
<dbReference type="InterPro" id="IPR032812">
    <property type="entry name" value="SbsA_Ig"/>
</dbReference>
<keyword evidence="10" id="KW-1185">Reference proteome</keyword>
<dbReference type="NCBIfam" id="TIGR01376">
    <property type="entry name" value="POMP_repeat"/>
    <property type="match status" value="1"/>
</dbReference>
<evidence type="ECO:0000313" key="10">
    <source>
        <dbReference type="Proteomes" id="UP000825933"/>
    </source>
</evidence>
<dbReference type="SUPFAM" id="SSF51126">
    <property type="entry name" value="Pectin lyase-like"/>
    <property type="match status" value="2"/>
</dbReference>
<dbReference type="Proteomes" id="UP000825933">
    <property type="component" value="Unassembled WGS sequence"/>
</dbReference>
<evidence type="ECO:0000256" key="4">
    <source>
        <dbReference type="ARBA" id="ARBA00022525"/>
    </source>
</evidence>
<comment type="caution">
    <text evidence="9">The sequence shown here is derived from an EMBL/GenBank/DDBJ whole genome shotgun (WGS) entry which is preliminary data.</text>
</comment>
<keyword evidence="5" id="KW-0732">Signal</keyword>
<feature type="domain" description="SbsA Ig-like" evidence="8">
    <location>
        <begin position="546"/>
        <end position="647"/>
    </location>
</feature>
<evidence type="ECO:0000256" key="5">
    <source>
        <dbReference type="ARBA" id="ARBA00022729"/>
    </source>
</evidence>
<evidence type="ECO:0000313" key="9">
    <source>
        <dbReference type="EMBL" id="MBZ2165467.1"/>
    </source>
</evidence>
<evidence type="ECO:0000259" key="8">
    <source>
        <dbReference type="Pfam" id="PF13205"/>
    </source>
</evidence>
<keyword evidence="4" id="KW-0964">Secreted</keyword>
<gene>
    <name evidence="9" type="ORF">K8N75_05365</name>
</gene>
<dbReference type="Gene3D" id="2.60.40.1220">
    <property type="match status" value="1"/>
</dbReference>
<dbReference type="InterPro" id="IPR003368">
    <property type="entry name" value="POMP_repeat"/>
</dbReference>
<proteinExistence type="predicted"/>
<dbReference type="PANTHER" id="PTHR11319">
    <property type="entry name" value="G PROTEIN-COUPLED RECEPTOR-RELATED"/>
    <property type="match status" value="1"/>
</dbReference>
<dbReference type="AlphaFoldDB" id="A0A8T5UTF8"/>
<dbReference type="GO" id="GO:0005576">
    <property type="term" value="C:extracellular region"/>
    <property type="evidence" value="ECO:0007669"/>
    <property type="project" value="UniProtKB-SubCell"/>
</dbReference>
<evidence type="ECO:0000256" key="3">
    <source>
        <dbReference type="ARBA" id="ARBA00004613"/>
    </source>
</evidence>
<accession>A0A8T5UTF8</accession>
<evidence type="ECO:0000256" key="7">
    <source>
        <dbReference type="ARBA" id="ARBA00023237"/>
    </source>
</evidence>
<name>A0A8T5UTF8_9EURY</name>
<dbReference type="EMBL" id="JAIOUQ010000005">
    <property type="protein sequence ID" value="MBZ2165467.1"/>
    <property type="molecule type" value="Genomic_DNA"/>
</dbReference>
<protein>
    <submittedName>
        <fullName evidence="9">Ig-like domain-containing protein</fullName>
    </submittedName>
</protein>
<keyword evidence="6" id="KW-0472">Membrane</keyword>